<dbReference type="Proteomes" id="UP001190700">
    <property type="component" value="Unassembled WGS sequence"/>
</dbReference>
<gene>
    <name evidence="2" type="ORF">CYMTET_15656</name>
    <name evidence="1" type="ORF">CYMTET_49614</name>
</gene>
<sequence>MRMAHYNRTLTEELFVSIPSWALSKASIEYPASHDGSIITLDEDEEANRGCDDAGESRVHLVATGTVRYRKIVRIYGQDKSGKIYRLPDGLEHPAEACTVDVGADGRVSVNDRISIDWKRKADSLTTLPDGIYTILQHRIATKGGKRKLCLQETDKLYFAQTDVDVERARKFRKMGIYRERNGSLLARIEMIHNNAAC</sequence>
<proteinExistence type="predicted"/>
<evidence type="ECO:0000313" key="3">
    <source>
        <dbReference type="Proteomes" id="UP001190700"/>
    </source>
</evidence>
<name>A0AAE0L927_9CHLO</name>
<organism evidence="2 3">
    <name type="scientific">Cymbomonas tetramitiformis</name>
    <dbReference type="NCBI Taxonomy" id="36881"/>
    <lineage>
        <taxon>Eukaryota</taxon>
        <taxon>Viridiplantae</taxon>
        <taxon>Chlorophyta</taxon>
        <taxon>Pyramimonadophyceae</taxon>
        <taxon>Pyramimonadales</taxon>
        <taxon>Pyramimonadaceae</taxon>
        <taxon>Cymbomonas</taxon>
    </lineage>
</organism>
<dbReference type="EMBL" id="LGRX02033609">
    <property type="protein sequence ID" value="KAK3240554.1"/>
    <property type="molecule type" value="Genomic_DNA"/>
</dbReference>
<comment type="caution">
    <text evidence="2">The sequence shown here is derived from an EMBL/GenBank/DDBJ whole genome shotgun (WGS) entry which is preliminary data.</text>
</comment>
<dbReference type="EMBL" id="LGRX02006666">
    <property type="protein sequence ID" value="KAK3276259.1"/>
    <property type="molecule type" value="Genomic_DNA"/>
</dbReference>
<keyword evidence="3" id="KW-1185">Reference proteome</keyword>
<protein>
    <submittedName>
        <fullName evidence="2">Uncharacterized protein</fullName>
    </submittedName>
</protein>
<reference evidence="2" key="2">
    <citation type="submission" date="2023-06" db="EMBL/GenBank/DDBJ databases">
        <title>Long-read-based genome assembly of the green algal bacterivore Cymbomonas tetramitiformis.</title>
        <authorList>
            <person name="Gyaltshen Y."/>
            <person name="Rozenberg A."/>
            <person name="Paasch A."/>
            <person name="Burns J.A."/>
            <person name="Warring S."/>
            <person name="Larson R."/>
            <person name="Maurer-Alcala X."/>
            <person name="Dacks J."/>
            <person name="Kim E."/>
        </authorList>
    </citation>
    <scope>NUCLEOTIDE SEQUENCE</scope>
    <source>
        <strain evidence="2">PLY_AMNH</strain>
    </source>
</reference>
<evidence type="ECO:0000313" key="1">
    <source>
        <dbReference type="EMBL" id="KAK3240554.1"/>
    </source>
</evidence>
<accession>A0AAE0L927</accession>
<evidence type="ECO:0000313" key="2">
    <source>
        <dbReference type="EMBL" id="KAK3276259.1"/>
    </source>
</evidence>
<dbReference type="AlphaFoldDB" id="A0AAE0L927"/>
<reference evidence="2 3" key="1">
    <citation type="journal article" date="2015" name="Genome Biol. Evol.">
        <title>Comparative Genomics of a Bacterivorous Green Alga Reveals Evolutionary Causalities and Consequences of Phago-Mixotrophic Mode of Nutrition.</title>
        <authorList>
            <person name="Burns J.A."/>
            <person name="Paasch A."/>
            <person name="Narechania A."/>
            <person name="Kim E."/>
        </authorList>
    </citation>
    <scope>NUCLEOTIDE SEQUENCE [LARGE SCALE GENOMIC DNA]</scope>
    <source>
        <strain evidence="2">PLY_AMNH</strain>
    </source>
</reference>